<comment type="caution">
    <text evidence="2">The sequence shown here is derived from an EMBL/GenBank/DDBJ whole genome shotgun (WGS) entry which is preliminary data.</text>
</comment>
<feature type="region of interest" description="Disordered" evidence="1">
    <location>
        <begin position="510"/>
        <end position="534"/>
    </location>
</feature>
<feature type="region of interest" description="Disordered" evidence="1">
    <location>
        <begin position="1587"/>
        <end position="1611"/>
    </location>
</feature>
<feature type="compositionally biased region" description="Basic and acidic residues" evidence="1">
    <location>
        <begin position="1350"/>
        <end position="1364"/>
    </location>
</feature>
<reference evidence="2 3" key="1">
    <citation type="submission" date="2020-08" db="EMBL/GenBank/DDBJ databases">
        <title>Plant Genome Project.</title>
        <authorList>
            <person name="Zhang R.-G."/>
        </authorList>
    </citation>
    <scope>NUCLEOTIDE SEQUENCE [LARGE SCALE GENOMIC DNA]</scope>
    <source>
        <strain evidence="2">WSP0</strain>
        <tissue evidence="2">Leaf</tissue>
    </source>
</reference>
<name>A0AAV6HNB6_9ERIC</name>
<dbReference type="SUPFAM" id="SSF52540">
    <property type="entry name" value="P-loop containing nucleoside triphosphate hydrolases"/>
    <property type="match status" value="4"/>
</dbReference>
<feature type="compositionally biased region" description="Acidic residues" evidence="1">
    <location>
        <begin position="815"/>
        <end position="830"/>
    </location>
</feature>
<feature type="region of interest" description="Disordered" evidence="1">
    <location>
        <begin position="1900"/>
        <end position="1952"/>
    </location>
</feature>
<feature type="region of interest" description="Disordered" evidence="1">
    <location>
        <begin position="1037"/>
        <end position="1061"/>
    </location>
</feature>
<evidence type="ECO:0008006" key="4">
    <source>
        <dbReference type="Google" id="ProtNLM"/>
    </source>
</evidence>
<dbReference type="PANTHER" id="PTHR33477:SF3">
    <property type="entry name" value="P-LOOP NTPASE DOMAIN-CONTAINING PROTEIN LPA1 HOMOLOG 1"/>
    <property type="match status" value="1"/>
</dbReference>
<protein>
    <recommendedName>
        <fullName evidence="4">P-loop containing nucleoside triphosphate hydrolases superfamily protein</fullName>
    </recommendedName>
</protein>
<feature type="compositionally biased region" description="Basic and acidic residues" evidence="1">
    <location>
        <begin position="342"/>
        <end position="356"/>
    </location>
</feature>
<organism evidence="2 3">
    <name type="scientific">Rhododendron griersonianum</name>
    <dbReference type="NCBI Taxonomy" id="479676"/>
    <lineage>
        <taxon>Eukaryota</taxon>
        <taxon>Viridiplantae</taxon>
        <taxon>Streptophyta</taxon>
        <taxon>Embryophyta</taxon>
        <taxon>Tracheophyta</taxon>
        <taxon>Spermatophyta</taxon>
        <taxon>Magnoliopsida</taxon>
        <taxon>eudicotyledons</taxon>
        <taxon>Gunneridae</taxon>
        <taxon>Pentapetalae</taxon>
        <taxon>asterids</taxon>
        <taxon>Ericales</taxon>
        <taxon>Ericaceae</taxon>
        <taxon>Ericoideae</taxon>
        <taxon>Rhodoreae</taxon>
        <taxon>Rhododendron</taxon>
    </lineage>
</organism>
<feature type="compositionally biased region" description="Acidic residues" evidence="1">
    <location>
        <begin position="1365"/>
        <end position="1380"/>
    </location>
</feature>
<proteinExistence type="predicted"/>
<evidence type="ECO:0000313" key="2">
    <source>
        <dbReference type="EMBL" id="KAG5515554.1"/>
    </source>
</evidence>
<evidence type="ECO:0000313" key="3">
    <source>
        <dbReference type="Proteomes" id="UP000823749"/>
    </source>
</evidence>
<feature type="compositionally biased region" description="Acidic residues" evidence="1">
    <location>
        <begin position="357"/>
        <end position="372"/>
    </location>
</feature>
<feature type="compositionally biased region" description="Basic and acidic residues" evidence="1">
    <location>
        <begin position="1037"/>
        <end position="1052"/>
    </location>
</feature>
<dbReference type="EMBL" id="JACTNZ010000013">
    <property type="protein sequence ID" value="KAG5515554.1"/>
    <property type="molecule type" value="Genomic_DNA"/>
</dbReference>
<feature type="compositionally biased region" description="Basic and acidic residues" evidence="1">
    <location>
        <begin position="52"/>
        <end position="67"/>
    </location>
</feature>
<feature type="region of interest" description="Disordered" evidence="1">
    <location>
        <begin position="52"/>
        <end position="76"/>
    </location>
</feature>
<feature type="compositionally biased region" description="Acidic residues" evidence="1">
    <location>
        <begin position="1915"/>
        <end position="1930"/>
    </location>
</feature>
<evidence type="ECO:0000256" key="1">
    <source>
        <dbReference type="SAM" id="MobiDB-lite"/>
    </source>
</evidence>
<feature type="compositionally biased region" description="Polar residues" evidence="1">
    <location>
        <begin position="331"/>
        <end position="340"/>
    </location>
</feature>
<feature type="compositionally biased region" description="Basic and acidic residues" evidence="1">
    <location>
        <begin position="800"/>
        <end position="814"/>
    </location>
</feature>
<feature type="compositionally biased region" description="Basic and acidic residues" evidence="1">
    <location>
        <begin position="510"/>
        <end position="525"/>
    </location>
</feature>
<feature type="compositionally biased region" description="Basic and acidic residues" evidence="1">
    <location>
        <begin position="1587"/>
        <end position="1602"/>
    </location>
</feature>
<feature type="region of interest" description="Disordered" evidence="1">
    <location>
        <begin position="283"/>
        <end position="305"/>
    </location>
</feature>
<feature type="region of interest" description="Disordered" evidence="1">
    <location>
        <begin position="1350"/>
        <end position="1402"/>
    </location>
</feature>
<accession>A0AAV6HNB6</accession>
<feature type="region of interest" description="Disordered" evidence="1">
    <location>
        <begin position="789"/>
        <end position="852"/>
    </location>
</feature>
<dbReference type="InterPro" id="IPR027417">
    <property type="entry name" value="P-loop_NTPase"/>
</dbReference>
<feature type="region of interest" description="Disordered" evidence="1">
    <location>
        <begin position="331"/>
        <end position="395"/>
    </location>
</feature>
<sequence>MMRSFVDEKQNPLLWASTYHAGECLDPEAVAAAKTKRKAKKLAGVSKLLPKEDVSDGSKVGKSDSRTPEMGPRSSELISPRQMAIEGFKAQSEMVIDSLDRLISSWEERKESVVVEGVHLSLNFVMGLMKKHPSIIPFMIYISNEDKHLERFAVRAKYMTLDPAKNKYVKYIRNIRAIQEYLCNRADKHLVPKINNTNVDKSVAAIHATVFSCLRRRDGGEQIYDPATNTVPVVQEEYTNQCAANSLSSKGMLQLIQRKGSTRHLMALLNIDGSVAKAWPIDRNGKPILSKSTEKGTGTQMSGPLKIAKSEPINLQFGHFGISAWWPGDSCGTSHASSVDGSRGELKEEHSVHGSDEEVDDPPEVDSDDDLSDDGRKEIPEEMGGSADEGSTQSDEEYDDLAMQDFQENGYWCDDEEFKDKEVVPTSGEQNYRGTSLFTDEASRLGITTVISTDSIRHMMRSFVDEKQNPLLWASTYHAGECLDPEAVAAAKTKRKAKKLAGVSKLLPKEDVSDGSKVGKSDSRTPEMGPRSSELISPRQMAIEGFKAQSEMVIDSLDRLISSWEERKESVVVEGVHLSLNFVMGLMKKHPSIIPFMIYISNEDKHLERFAVRAKYMTLDPAKNKYVKYIRNIRAIQEYLCNRADKHLVPKINNTNVDKSVAAIHATVFSCLRRRDGGEQIYDPATNTVPVVQEEYTNQCAANSLSSKGMLQLIQRKGSTRHLMALLNIDGSVAKAWPIDRNGKPILSKSTEKGTGTQMSGPLKIAKSEPINLQFGHFGISAWWPGDSCGTSHASSVDGSRGELKEEHSVHGSDEEVDDPPEVDSDDDLSDDGRKEIPEEMGGSVDEGSTQSDEEYDDLAMQDFQENGYWCDDEEFKDKEVVPTSGEQNYRDLWRDLQRKVNIDERNRFRALAAVRALCDLPFANVLLLLRAAWRWRGPLLSSPCLLCRLPFNRRYTQLGLPVRSNGKASRLGITTVISTDSIRHMMRSFVDEKQNPLLWASTYHAGECLDPEAVAAAKTKRKAKKLAGVSKLLPKEDVSDGSKVGKSDSRTPEMGPRSSELISPRQMAIEGFKAQSEMVIDSLDRLISSWEERKESVVVEGVHLSLNFVMGLMKKHPSIIPFMIYISNEDKHLERFAVRAKYMTLDPAKNKYVKYIRNIRAIQEYLCNRADKHLVPKINNTNVDKSVAAIHATVFSCLRRRDGGEQIYDPATNTVPVVQEEYTNQCAANSLSSKGMLQLIQRKGSTRHLMALLNIDGSVAKAWPIDRNGKPILSKSTEKGTGTQMSGPLKIAKSEPINLQFGHFGISAWWPGDSCGTSHASSVDGSRGEVTDNGSRYYSSCCSSMSDGPAKKLKEEHSVHGSDEEVDDPPEVDSDDDLSDDGRKEIPEEMGGSVDEGSTQSDEEYDDLAMQDFQENGYWCDDEEFKDKEVVPTSGEQNYRDLWRDLQRKVNIDERNRFRALAAVRALCDLPFANVLLLLRAAWRWRGPLLSSPCLLCRLPFNRRYTQLGLPVRSNGKASRLGITTVISTDSIRHMMRSFVDEKQNPLLWASTYHAGECLDPEAVAAAKTKRKAKKLAGVSKLLPKEDVSDGSKVGKSDSRTPEMGPRSSELISPRQMAIEGFKAQSEMVIDSLDRLISSWEERKESVVVEGVHLSLNFVMGLMKKHPSIIPFMIYISNEDKHLERFAVRAKYMTLDPAKNKYVKYIRNIRAIQEYLCNRADKHLVPKINNTNVDKSVAAIHATVFSCLRRRDGGEQIYDPATNTVPVVQEEYTNQCAANSLSSKGMLQLIQRKGSTRHLMALLNIDGSVAKAWPIDRNGKPILSKSTEKGTGTQMSGPLKIAKSEPINLQFGHFGISAWWPGDSCGTSHASSVDGSRGEVTDNGSRYYSSCCSSMSDGPAKKLKEEHSVHGSDEEVDDPPEVDSDDDLSDDGRKEIPEEMGGSVDEGSTQSDEEYDDLAMQDFQENGYWCDDEEFKDKEVVPTSGEQNYRDLWRDLQRKVNIDERNRFRALAAVRALCDLPFANVLLLLRAAWRWRGPLLSSPCLLCRLPFNRRYTQLGLPVRSNGKVCLRRWRWVVLFVSPPSGLLLGISGYCLTAWRRFATHGLARCFGCLGVGG</sequence>
<keyword evidence="3" id="KW-1185">Reference proteome</keyword>
<feature type="compositionally biased region" description="Polar residues" evidence="1">
    <location>
        <begin position="789"/>
        <end position="798"/>
    </location>
</feature>
<dbReference type="PANTHER" id="PTHR33477">
    <property type="entry name" value="P-LOOP NTPASE DOMAIN-CONTAINING PROTEIN LPA1 HOMOLOG 1"/>
    <property type="match status" value="1"/>
</dbReference>
<feature type="compositionally biased region" description="Basic and acidic residues" evidence="1">
    <location>
        <begin position="1900"/>
        <end position="1914"/>
    </location>
</feature>
<dbReference type="Proteomes" id="UP000823749">
    <property type="component" value="Chromosome 13"/>
</dbReference>
<gene>
    <name evidence="2" type="ORF">RHGRI_036560</name>
</gene>
<feature type="region of interest" description="Disordered" evidence="1">
    <location>
        <begin position="741"/>
        <end position="763"/>
    </location>
</feature>